<dbReference type="GO" id="GO:0030288">
    <property type="term" value="C:outer membrane-bounded periplasmic space"/>
    <property type="evidence" value="ECO:0007669"/>
    <property type="project" value="TreeGrafter"/>
</dbReference>
<organism evidence="2 3">
    <name type="scientific">Fontibacillus panacisegetis</name>
    <dbReference type="NCBI Taxonomy" id="670482"/>
    <lineage>
        <taxon>Bacteria</taxon>
        <taxon>Bacillati</taxon>
        <taxon>Bacillota</taxon>
        <taxon>Bacilli</taxon>
        <taxon>Bacillales</taxon>
        <taxon>Paenibacillaceae</taxon>
        <taxon>Fontibacillus</taxon>
    </lineage>
</organism>
<dbReference type="NCBIfam" id="TIGR02669">
    <property type="entry name" value="SpoIID_LytB"/>
    <property type="match status" value="1"/>
</dbReference>
<keyword evidence="3" id="KW-1185">Reference proteome</keyword>
<dbReference type="RefSeq" id="WP_342707210.1">
    <property type="nucleotide sequence ID" value="NZ_FNBG01000021.1"/>
</dbReference>
<evidence type="ECO:0000259" key="1">
    <source>
        <dbReference type="PROSITE" id="PS51724"/>
    </source>
</evidence>
<proteinExistence type="predicted"/>
<reference evidence="2 3" key="1">
    <citation type="submission" date="2016-10" db="EMBL/GenBank/DDBJ databases">
        <authorList>
            <person name="de Groot N.N."/>
        </authorList>
    </citation>
    <scope>NUCLEOTIDE SEQUENCE [LARGE SCALE GENOMIC DNA]</scope>
    <source>
        <strain evidence="2 3">DSM 28129</strain>
    </source>
</reference>
<dbReference type="InterPro" id="IPR013486">
    <property type="entry name" value="SpoIID/LytB"/>
</dbReference>
<dbReference type="InterPro" id="IPR007730">
    <property type="entry name" value="SPOR-like_dom"/>
</dbReference>
<dbReference type="STRING" id="670482.SAMN04488542_12117"/>
<protein>
    <submittedName>
        <fullName evidence="2">Stage II sporulation protein D</fullName>
    </submittedName>
</protein>
<dbReference type="Pfam" id="PF05036">
    <property type="entry name" value="SPOR"/>
    <property type="match status" value="1"/>
</dbReference>
<dbReference type="Gene3D" id="3.30.70.1070">
    <property type="entry name" value="Sporulation related repeat"/>
    <property type="match status" value="1"/>
</dbReference>
<dbReference type="SUPFAM" id="SSF110997">
    <property type="entry name" value="Sporulation related repeat"/>
    <property type="match status" value="1"/>
</dbReference>
<dbReference type="InterPro" id="IPR013693">
    <property type="entry name" value="SpoIID/LytB_N"/>
</dbReference>
<dbReference type="PANTHER" id="PTHR30032">
    <property type="entry name" value="N-ACETYLMURAMOYL-L-ALANINE AMIDASE-RELATED"/>
    <property type="match status" value="1"/>
</dbReference>
<dbReference type="Proteomes" id="UP000198972">
    <property type="component" value="Unassembled WGS sequence"/>
</dbReference>
<dbReference type="EMBL" id="FNBG01000021">
    <property type="protein sequence ID" value="SDF93666.1"/>
    <property type="molecule type" value="Genomic_DNA"/>
</dbReference>
<dbReference type="AlphaFoldDB" id="A0A1G7Q581"/>
<dbReference type="InterPro" id="IPR051922">
    <property type="entry name" value="Bact_Sporulation_Assoc"/>
</dbReference>
<dbReference type="Pfam" id="PF08486">
    <property type="entry name" value="SpoIID"/>
    <property type="match status" value="1"/>
</dbReference>
<sequence>MVLDKTSMKISRWGKGILSGFLLLGALQLPVSSVSADSSIDRTVRVALFLDAGSTYKSTVPAVTLKAESEWSAGFSFGGGFESWVQLNAGQSARFSVDGFKVKAMESKDWSIVSAAVKKLQGTADKPVLIALDQGGSTLYQIFTGPYATADEASKAATRVASSIPGQLKGQAPEARGSYYYTAGSFGSKGEAESLRQSISSQGVDAYVVLTAPQQFAVWVGGMASENDLAGLQAQLAQTMPQVSLAPVNQGTGLIEFKDATLNLEAPSPVDHYKLTGADARLIIRDGEQSVIQVTERSARQYRGDFEISNYNGQLALVNEISLDQYLYSVVAAEVPSSWHLESLKAQAVAARSYALYNSAINKFKVAGLVDTTLSQVYNGVDKEIASITEAVDSTAGEVIMANGKVVEGVFSSNSGGVTADSSEVWNSVNSIYSSTLSQEDKAAEASLKSWYHVLLSTGKTGYIREDNIVLTGGSTAAGLKKLAVTTSSVMVRPLPIIQSNVEPVAKMNPGDEAIILDKVSESNSYAWVRGPFSSDDLVKSLKGKTVTEAPATITNLEVTQRGPSGRVLQVKANGQILDVKYPDLYRSALGGLPSTLFDIVAIGRYTVQGAGDVRSTATSTSGTTVLSSSGVKTSSGNNLVVLGADGVSRVVEQSNEFMFVGRGNGHGIGLSQWGAKGMADAGYDYRQILQHYYQNVSIVRNEQ</sequence>
<dbReference type="GO" id="GO:0042834">
    <property type="term" value="F:peptidoglycan binding"/>
    <property type="evidence" value="ECO:0007669"/>
    <property type="project" value="InterPro"/>
</dbReference>
<accession>A0A1G7Q581</accession>
<evidence type="ECO:0000313" key="2">
    <source>
        <dbReference type="EMBL" id="SDF93666.1"/>
    </source>
</evidence>
<dbReference type="InterPro" id="IPR036680">
    <property type="entry name" value="SPOR-like_sf"/>
</dbReference>
<gene>
    <name evidence="2" type="ORF">SAMN04488542_12117</name>
</gene>
<dbReference type="GO" id="GO:0030435">
    <property type="term" value="P:sporulation resulting in formation of a cellular spore"/>
    <property type="evidence" value="ECO:0007669"/>
    <property type="project" value="InterPro"/>
</dbReference>
<name>A0A1G7Q581_9BACL</name>
<dbReference type="PANTHER" id="PTHR30032:SF4">
    <property type="entry name" value="AMIDASE ENHANCER"/>
    <property type="match status" value="1"/>
</dbReference>
<feature type="domain" description="SPOR" evidence="1">
    <location>
        <begin position="173"/>
        <end position="250"/>
    </location>
</feature>
<evidence type="ECO:0000313" key="3">
    <source>
        <dbReference type="Proteomes" id="UP000198972"/>
    </source>
</evidence>
<dbReference type="PROSITE" id="PS51724">
    <property type="entry name" value="SPOR"/>
    <property type="match status" value="1"/>
</dbReference>